<dbReference type="InterPro" id="IPR036866">
    <property type="entry name" value="RibonucZ/Hydroxyglut_hydro"/>
</dbReference>
<comment type="caution">
    <text evidence="4">The sequence shown here is derived from an EMBL/GenBank/DDBJ whole genome shotgun (WGS) entry which is preliminary data.</text>
</comment>
<evidence type="ECO:0000313" key="5">
    <source>
        <dbReference type="Proteomes" id="UP001246372"/>
    </source>
</evidence>
<evidence type="ECO:0000256" key="2">
    <source>
        <dbReference type="SAM" id="SignalP"/>
    </source>
</evidence>
<protein>
    <submittedName>
        <fullName evidence="4">MBL fold metallo-hydrolase</fullName>
    </submittedName>
</protein>
<feature type="signal peptide" evidence="2">
    <location>
        <begin position="1"/>
        <end position="21"/>
    </location>
</feature>
<dbReference type="InterPro" id="IPR001279">
    <property type="entry name" value="Metallo-B-lactamas"/>
</dbReference>
<gene>
    <name evidence="4" type="ORF">RQP53_01240</name>
</gene>
<dbReference type="PANTHER" id="PTHR42951:SF4">
    <property type="entry name" value="ACYL-COENZYME A THIOESTERASE MBLAC2"/>
    <property type="match status" value="1"/>
</dbReference>
<dbReference type="EMBL" id="JAVXZY010000001">
    <property type="protein sequence ID" value="MDT8997894.1"/>
    <property type="molecule type" value="Genomic_DNA"/>
</dbReference>
<dbReference type="RefSeq" id="WP_315648146.1">
    <property type="nucleotide sequence ID" value="NZ_JAVXZY010000001.1"/>
</dbReference>
<dbReference type="SUPFAM" id="SSF56281">
    <property type="entry name" value="Metallo-hydrolase/oxidoreductase"/>
    <property type="match status" value="1"/>
</dbReference>
<accession>A0ABU3P5N7</accession>
<name>A0ABU3P5N7_9BURK</name>
<dbReference type="Pfam" id="PF00753">
    <property type="entry name" value="Lactamase_B"/>
    <property type="match status" value="1"/>
</dbReference>
<proteinExistence type="inferred from homology"/>
<reference evidence="4" key="1">
    <citation type="submission" date="2023-09" db="EMBL/GenBank/DDBJ databases">
        <title>Paucibacter sp. APW11 Genome sequencing and assembly.</title>
        <authorList>
            <person name="Kim I."/>
        </authorList>
    </citation>
    <scope>NUCLEOTIDE SEQUENCE</scope>
    <source>
        <strain evidence="4">APW11</strain>
    </source>
</reference>
<keyword evidence="5" id="KW-1185">Reference proteome</keyword>
<evidence type="ECO:0000256" key="1">
    <source>
        <dbReference type="ARBA" id="ARBA00005250"/>
    </source>
</evidence>
<evidence type="ECO:0000313" key="4">
    <source>
        <dbReference type="EMBL" id="MDT8997894.1"/>
    </source>
</evidence>
<evidence type="ECO:0000259" key="3">
    <source>
        <dbReference type="SMART" id="SM00849"/>
    </source>
</evidence>
<feature type="chain" id="PRO_5045921137" evidence="2">
    <location>
        <begin position="22"/>
        <end position="333"/>
    </location>
</feature>
<dbReference type="Gene3D" id="3.60.15.10">
    <property type="entry name" value="Ribonuclease Z/Hydroxyacylglutathione hydrolase-like"/>
    <property type="match status" value="1"/>
</dbReference>
<comment type="similarity">
    <text evidence="1">Belongs to the metallo-beta-lactamase superfamily. Class-B beta-lactamase family.</text>
</comment>
<dbReference type="InterPro" id="IPR050855">
    <property type="entry name" value="NDM-1-like"/>
</dbReference>
<feature type="domain" description="Metallo-beta-lactamase" evidence="3">
    <location>
        <begin position="44"/>
        <end position="248"/>
    </location>
</feature>
<organism evidence="4 5">
    <name type="scientific">Roseateles aquae</name>
    <dbReference type="NCBI Taxonomy" id="3077235"/>
    <lineage>
        <taxon>Bacteria</taxon>
        <taxon>Pseudomonadati</taxon>
        <taxon>Pseudomonadota</taxon>
        <taxon>Betaproteobacteria</taxon>
        <taxon>Burkholderiales</taxon>
        <taxon>Sphaerotilaceae</taxon>
        <taxon>Roseateles</taxon>
    </lineage>
</organism>
<dbReference type="PANTHER" id="PTHR42951">
    <property type="entry name" value="METALLO-BETA-LACTAMASE DOMAIN-CONTAINING"/>
    <property type="match status" value="1"/>
</dbReference>
<sequence length="333" mass="35828">MRIIAALFVLLFAMLPSGLGAQTMALAPGLFWLPGHHAPGAQPDGNSVLLRGASGWVIVDSGRHAVHTQALLDFISTGDEHGEQPLFIINSHWHLDHLGGNALLRRARPGLQAYASAALGKALQGWLADYQRQLEGLLASGDLDPVSRASADIDLALLQQAQALRPDHLIEGGPQPLTLAGRRLRVGVLGTAVSGGDVWVLDLETNTLISGDLLTLPVPFLDTACPEGWLRALDALAEERFERVIPGHGPVLARVDFDRYRAAYAGLLRCAASESTAAQCGEAWLSALGPLVAAEEQPRARQMLAYYLEHSLRSEKQRLRFCAPESAGLPERH</sequence>
<dbReference type="Proteomes" id="UP001246372">
    <property type="component" value="Unassembled WGS sequence"/>
</dbReference>
<dbReference type="SMART" id="SM00849">
    <property type="entry name" value="Lactamase_B"/>
    <property type="match status" value="1"/>
</dbReference>
<keyword evidence="2" id="KW-0732">Signal</keyword>